<feature type="modified residue" description="N6-(pyridoxal phosphate)lysine" evidence="4">
    <location>
        <position position="192"/>
    </location>
</feature>
<dbReference type="InterPro" id="IPR000653">
    <property type="entry name" value="DegT/StrS_aminotransferase"/>
</dbReference>
<name>A0A842IXA3_9FLAO</name>
<evidence type="ECO:0000256" key="4">
    <source>
        <dbReference type="PIRSR" id="PIRSR000390-2"/>
    </source>
</evidence>
<dbReference type="InterPro" id="IPR015422">
    <property type="entry name" value="PyrdxlP-dep_Trfase_small"/>
</dbReference>
<dbReference type="GO" id="GO:0000271">
    <property type="term" value="P:polysaccharide biosynthetic process"/>
    <property type="evidence" value="ECO:0007669"/>
    <property type="project" value="TreeGrafter"/>
</dbReference>
<dbReference type="GO" id="GO:0008483">
    <property type="term" value="F:transaminase activity"/>
    <property type="evidence" value="ECO:0007669"/>
    <property type="project" value="UniProtKB-KW"/>
</dbReference>
<dbReference type="Gene3D" id="3.90.1150.10">
    <property type="entry name" value="Aspartate Aminotransferase, domain 1"/>
    <property type="match status" value="1"/>
</dbReference>
<evidence type="ECO:0000256" key="1">
    <source>
        <dbReference type="ARBA" id="ARBA00022898"/>
    </source>
</evidence>
<dbReference type="AlphaFoldDB" id="A0A842IXA3"/>
<dbReference type="FunFam" id="3.40.640.10:FF:000089">
    <property type="entry name" value="Aminotransferase, DegT/DnrJ/EryC1/StrS family"/>
    <property type="match status" value="1"/>
</dbReference>
<keyword evidence="6" id="KW-0808">Transferase</keyword>
<comment type="caution">
    <text evidence="6">The sequence shown here is derived from an EMBL/GenBank/DDBJ whole genome shotgun (WGS) entry which is preliminary data.</text>
</comment>
<dbReference type="InterPro" id="IPR015424">
    <property type="entry name" value="PyrdxlP-dep_Trfase"/>
</dbReference>
<dbReference type="PANTHER" id="PTHR30244">
    <property type="entry name" value="TRANSAMINASE"/>
    <property type="match status" value="1"/>
</dbReference>
<evidence type="ECO:0000256" key="3">
    <source>
        <dbReference type="PIRSR" id="PIRSR000390-1"/>
    </source>
</evidence>
<proteinExistence type="inferred from homology"/>
<dbReference type="Pfam" id="PF01041">
    <property type="entry name" value="DegT_DnrJ_EryC1"/>
    <property type="match status" value="1"/>
</dbReference>
<comment type="similarity">
    <text evidence="2 5">Belongs to the DegT/DnrJ/EryC1 family.</text>
</comment>
<dbReference type="Gene3D" id="3.40.640.10">
    <property type="entry name" value="Type I PLP-dependent aspartate aminotransferase-like (Major domain)"/>
    <property type="match status" value="1"/>
</dbReference>
<dbReference type="Proteomes" id="UP000533900">
    <property type="component" value="Unassembled WGS sequence"/>
</dbReference>
<keyword evidence="1 4" id="KW-0663">Pyridoxal phosphate</keyword>
<evidence type="ECO:0000256" key="2">
    <source>
        <dbReference type="ARBA" id="ARBA00037999"/>
    </source>
</evidence>
<accession>A0A842IXA3</accession>
<dbReference type="PIRSF" id="PIRSF000390">
    <property type="entry name" value="PLP_StrS"/>
    <property type="match status" value="1"/>
</dbReference>
<evidence type="ECO:0000313" key="7">
    <source>
        <dbReference type="Proteomes" id="UP000533900"/>
    </source>
</evidence>
<gene>
    <name evidence="6" type="ORF">H7F21_14570</name>
</gene>
<keyword evidence="7" id="KW-1185">Reference proteome</keyword>
<reference evidence="6" key="1">
    <citation type="submission" date="2020-08" db="EMBL/GenBank/DDBJ databases">
        <title>Winogradskyella ouciana sp. nov., isolated from the hadal seawater of the Mariana Trench.</title>
        <authorList>
            <person name="He X."/>
        </authorList>
    </citation>
    <scope>NUCLEOTIDE SEQUENCE [LARGE SCALE GENOMIC DNA]</scope>
    <source>
        <strain evidence="6">KCTC 52348</strain>
    </source>
</reference>
<dbReference type="InterPro" id="IPR015421">
    <property type="entry name" value="PyrdxlP-dep_Trfase_major"/>
</dbReference>
<dbReference type="EMBL" id="JACLCP010000005">
    <property type="protein sequence ID" value="MBC2846326.1"/>
    <property type="molecule type" value="Genomic_DNA"/>
</dbReference>
<dbReference type="RefSeq" id="WP_185790041.1">
    <property type="nucleotide sequence ID" value="NZ_JACLCP010000005.1"/>
</dbReference>
<dbReference type="CDD" id="cd00616">
    <property type="entry name" value="AHBA_syn"/>
    <property type="match status" value="1"/>
</dbReference>
<feature type="active site" description="Proton acceptor" evidence="3">
    <location>
        <position position="192"/>
    </location>
</feature>
<evidence type="ECO:0000313" key="6">
    <source>
        <dbReference type="EMBL" id="MBC2846326.1"/>
    </source>
</evidence>
<keyword evidence="6" id="KW-0032">Aminotransferase</keyword>
<organism evidence="6 7">
    <name type="scientific">Winogradskyella flava</name>
    <dbReference type="NCBI Taxonomy" id="1884876"/>
    <lineage>
        <taxon>Bacteria</taxon>
        <taxon>Pseudomonadati</taxon>
        <taxon>Bacteroidota</taxon>
        <taxon>Flavobacteriia</taxon>
        <taxon>Flavobacteriales</taxon>
        <taxon>Flavobacteriaceae</taxon>
        <taxon>Winogradskyella</taxon>
    </lineage>
</organism>
<dbReference type="PANTHER" id="PTHR30244:SF36">
    <property type="entry name" value="3-OXO-GLUCOSE-6-PHOSPHATE:GLUTAMATE AMINOTRANSFERASE"/>
    <property type="match status" value="1"/>
</dbReference>
<sequence length="386" mass="42547">MKKIQMVDLQGQYAKIKADVDPSLQEVIDSAAFINGPKVHQFQKNLENYLGVKHVIPCANGTDALQIAMMGLGLEPGDEVITADFTFAATVEVIALLQLTPVLVDVDPVTFNIDVDAIEKAITPKTKAIVPVHLFGLAADMDAIMDLAKKHNLYVIEDNAQGIGADYTHRDGTKTKTGAIGHVASTSFFPSKNLGCYGDGGAIFTNDDALAHIIRGIVNHGMYKRYHHDVVGVNSRLDSMQAAVLDAKLPHLDSYNLARRNAARKYTEAFKNHPKIVTPSGRTTCQGICDTCDCHVFHQYTLNLKDVDRDALVAHLQENNIPCGVYYPIPLHLQKAYKDDRYNEDDFTITNQLVQSVISLPMHTELDDEQIKFITSTVLNFINGNS</sequence>
<dbReference type="SUPFAM" id="SSF53383">
    <property type="entry name" value="PLP-dependent transferases"/>
    <property type="match status" value="1"/>
</dbReference>
<dbReference type="GO" id="GO:0030170">
    <property type="term" value="F:pyridoxal phosphate binding"/>
    <property type="evidence" value="ECO:0007669"/>
    <property type="project" value="UniProtKB-ARBA"/>
</dbReference>
<protein>
    <submittedName>
        <fullName evidence="6">DegT/DnrJ/EryC1/StrS family aminotransferase</fullName>
    </submittedName>
</protein>
<evidence type="ECO:0000256" key="5">
    <source>
        <dbReference type="RuleBase" id="RU004508"/>
    </source>
</evidence>